<dbReference type="Pfam" id="PF11740">
    <property type="entry name" value="KfrA_N"/>
    <property type="match status" value="1"/>
</dbReference>
<evidence type="ECO:0000256" key="1">
    <source>
        <dbReference type="SAM" id="Coils"/>
    </source>
</evidence>
<organism evidence="3 4">
    <name type="scientific">Meridianimarinicoccus aquatilis</name>
    <dbReference type="NCBI Taxonomy" id="2552766"/>
    <lineage>
        <taxon>Bacteria</taxon>
        <taxon>Pseudomonadati</taxon>
        <taxon>Pseudomonadota</taxon>
        <taxon>Alphaproteobacteria</taxon>
        <taxon>Rhodobacterales</taxon>
        <taxon>Paracoccaceae</taxon>
        <taxon>Meridianimarinicoccus</taxon>
    </lineage>
</organism>
<evidence type="ECO:0000313" key="3">
    <source>
        <dbReference type="EMBL" id="TDL84597.1"/>
    </source>
</evidence>
<feature type="domain" description="KfrA N-terminal DNA-binding" evidence="2">
    <location>
        <begin position="8"/>
        <end position="116"/>
    </location>
</feature>
<name>A0A4R6ALQ8_9RHOB</name>
<dbReference type="InterPro" id="IPR021104">
    <property type="entry name" value="KfrA_DNA-bd_N"/>
</dbReference>
<protein>
    <recommendedName>
        <fullName evidence="2">KfrA N-terminal DNA-binding domain-containing protein</fullName>
    </recommendedName>
</protein>
<gene>
    <name evidence="3" type="ORF">E2L05_17805</name>
</gene>
<dbReference type="RefSeq" id="WP_133344156.1">
    <property type="nucleotide sequence ID" value="NZ_SMZO01000063.1"/>
</dbReference>
<dbReference type="AlphaFoldDB" id="A0A4R6ALQ8"/>
<reference evidence="3 4" key="1">
    <citation type="submission" date="2019-03" db="EMBL/GenBank/DDBJ databases">
        <title>Rhodobacteraceae bacterium SM1902, a new member of the family Rhodobacteraceae isolated from Yantai.</title>
        <authorList>
            <person name="Sun Y."/>
        </authorList>
    </citation>
    <scope>NUCLEOTIDE SEQUENCE [LARGE SCALE GENOMIC DNA]</scope>
    <source>
        <strain evidence="3 4">SM1902</strain>
    </source>
</reference>
<keyword evidence="1" id="KW-0175">Coiled coil</keyword>
<keyword evidence="4" id="KW-1185">Reference proteome</keyword>
<evidence type="ECO:0000259" key="2">
    <source>
        <dbReference type="Pfam" id="PF11740"/>
    </source>
</evidence>
<dbReference type="Proteomes" id="UP000294562">
    <property type="component" value="Unassembled WGS sequence"/>
</dbReference>
<proteinExistence type="predicted"/>
<feature type="coiled-coil region" evidence="1">
    <location>
        <begin position="141"/>
        <end position="235"/>
    </location>
</feature>
<comment type="caution">
    <text evidence="3">The sequence shown here is derived from an EMBL/GenBank/DDBJ whole genome shotgun (WGS) entry which is preliminary data.</text>
</comment>
<dbReference type="EMBL" id="SMZO01000063">
    <property type="protein sequence ID" value="TDL84597.1"/>
    <property type="molecule type" value="Genomic_DNA"/>
</dbReference>
<evidence type="ECO:0000313" key="4">
    <source>
        <dbReference type="Proteomes" id="UP000294562"/>
    </source>
</evidence>
<accession>A0A4R6ALQ8</accession>
<sequence length="249" mass="27576">MARPRAATDEQIIEAADYLAAEKGWQTVYAKAVHEHMNVGGSLSTFTKVINAWRATKQEEEGDVEAFANEVVEDRASIIDEGLTSIAEALKAMRTAVTDEIDRAVADERKKSDRIRADERDLHENKVAQMTATIDAISAENDGLATEAQEESTRADKLEDELQRVTAQSEDQAGEIQTLSQKIKDDDATQKALKSEIEALQKTARDQQVASDAAVKKAEDRADQAWSRMDALEQRLAPMIDLPRPKDKP</sequence>
<dbReference type="OrthoDB" id="9819776at2"/>